<dbReference type="EMBL" id="NIBG01000002">
    <property type="protein sequence ID" value="PAB60613.1"/>
    <property type="molecule type" value="Genomic_DNA"/>
</dbReference>
<dbReference type="InterPro" id="IPR014997">
    <property type="entry name" value="DUF1847"/>
</dbReference>
<protein>
    <recommendedName>
        <fullName evidence="3">Metal-binding protein</fullName>
    </recommendedName>
</protein>
<reference evidence="1 2" key="1">
    <citation type="submission" date="2017-06" db="EMBL/GenBank/DDBJ databases">
        <title>Draft genome sequence of anaerobic fermentative bacterium Anaeromicrobium sediminis DY2726D isolated from West Pacific Ocean sediments.</title>
        <authorList>
            <person name="Zeng X."/>
        </authorList>
    </citation>
    <scope>NUCLEOTIDE SEQUENCE [LARGE SCALE GENOMIC DNA]</scope>
    <source>
        <strain evidence="1 2">DY2726D</strain>
    </source>
</reference>
<evidence type="ECO:0000313" key="1">
    <source>
        <dbReference type="EMBL" id="PAB60613.1"/>
    </source>
</evidence>
<comment type="caution">
    <text evidence="1">The sequence shown here is derived from an EMBL/GenBank/DDBJ whole genome shotgun (WGS) entry which is preliminary data.</text>
</comment>
<dbReference type="AlphaFoldDB" id="A0A267MP69"/>
<dbReference type="RefSeq" id="WP_095131032.1">
    <property type="nucleotide sequence ID" value="NZ_NIBG01000002.1"/>
</dbReference>
<dbReference type="OrthoDB" id="9795204at2"/>
<dbReference type="Pfam" id="PF08901">
    <property type="entry name" value="DUF1847"/>
    <property type="match status" value="1"/>
</dbReference>
<dbReference type="Proteomes" id="UP000216024">
    <property type="component" value="Unassembled WGS sequence"/>
</dbReference>
<proteinExistence type="predicted"/>
<keyword evidence="2" id="KW-1185">Reference proteome</keyword>
<evidence type="ECO:0008006" key="3">
    <source>
        <dbReference type="Google" id="ProtNLM"/>
    </source>
</evidence>
<organism evidence="1 2">
    <name type="scientific">Anaeromicrobium sediminis</name>
    <dbReference type="NCBI Taxonomy" id="1478221"/>
    <lineage>
        <taxon>Bacteria</taxon>
        <taxon>Bacillati</taxon>
        <taxon>Bacillota</taxon>
        <taxon>Clostridia</taxon>
        <taxon>Peptostreptococcales</taxon>
        <taxon>Thermotaleaceae</taxon>
        <taxon>Anaeromicrobium</taxon>
    </lineage>
</organism>
<name>A0A267MP69_9FIRM</name>
<gene>
    <name evidence="1" type="ORF">CCE28_03465</name>
</gene>
<accession>A0A267MP69</accession>
<evidence type="ECO:0000313" key="2">
    <source>
        <dbReference type="Proteomes" id="UP000216024"/>
    </source>
</evidence>
<sequence length="176" mass="19898">MKCALCENKECFKGKDCTNDREEEVALYQDENLKMMQVTGVMNKNAGRLEELIEFGKLMNYKKIGVAFCIAFKNEAKIIHEILSEHFEVSSICCRNAGVDKSELNMPKRRADKGETSCNPIGQAHKLNERNTELNVLVGLCMGHDVLFNKWSEAPTTTLIVKDRKYKHNPLEGIAG</sequence>